<evidence type="ECO:0000313" key="10">
    <source>
        <dbReference type="Proteomes" id="UP000177324"/>
    </source>
</evidence>
<dbReference type="Gene3D" id="3.90.550.10">
    <property type="entry name" value="Spore Coat Polysaccharide Biosynthesis Protein SpsA, Chain A"/>
    <property type="match status" value="1"/>
</dbReference>
<dbReference type="Proteomes" id="UP000177324">
    <property type="component" value="Unassembled WGS sequence"/>
</dbReference>
<evidence type="ECO:0000256" key="3">
    <source>
        <dbReference type="ARBA" id="ARBA00022679"/>
    </source>
</evidence>
<keyword evidence="1" id="KW-1003">Cell membrane</keyword>
<keyword evidence="6" id="KW-1133">Transmembrane helix</keyword>
<dbReference type="SUPFAM" id="SSF53448">
    <property type="entry name" value="Nucleotide-diphospho-sugar transferases"/>
    <property type="match status" value="1"/>
</dbReference>
<dbReference type="InterPro" id="IPR050256">
    <property type="entry name" value="Glycosyltransferase_2"/>
</dbReference>
<sequence>MKPLPQLSVFFPAYNEEANIKSTVFAALKVLPKIADAYEILVINDGSSDNTRTVVEQLGPMVKLINHAYNRGYGAALKTGMATAKYPWICFTDADGQFRFEEIHQFLPHIHQADLIVGFRKQRTDNPLRRFLASCLRIWDAVLFGLNLKDVDCGFKLFKKQVVDSIGPLVTESAMTETEFMIKAKRAGFNIVEVGVNHHARPEGIQTGAKIGVITEAFIDSFKLWLHLNVGTGR</sequence>
<proteinExistence type="predicted"/>
<dbReference type="STRING" id="1797589.A2784_02575"/>
<evidence type="ECO:0000256" key="1">
    <source>
        <dbReference type="ARBA" id="ARBA00022475"/>
    </source>
</evidence>
<evidence type="ECO:0000256" key="4">
    <source>
        <dbReference type="ARBA" id="ARBA00022692"/>
    </source>
</evidence>
<dbReference type="CDD" id="cd04179">
    <property type="entry name" value="DPM_DPG-synthase_like"/>
    <property type="match status" value="1"/>
</dbReference>
<dbReference type="GO" id="GO:0005886">
    <property type="term" value="C:plasma membrane"/>
    <property type="evidence" value="ECO:0007669"/>
    <property type="project" value="TreeGrafter"/>
</dbReference>
<gene>
    <name evidence="9" type="ORF">A2784_02575</name>
</gene>
<organism evidence="9 10">
    <name type="scientific">Candidatus Chisholmbacteria bacterium RIFCSPHIGHO2_01_FULL_48_12</name>
    <dbReference type="NCBI Taxonomy" id="1797589"/>
    <lineage>
        <taxon>Bacteria</taxon>
        <taxon>Candidatus Chisholmiibacteriota</taxon>
    </lineage>
</organism>
<dbReference type="AlphaFoldDB" id="A0A1G1VUZ6"/>
<evidence type="ECO:0000259" key="8">
    <source>
        <dbReference type="Pfam" id="PF00535"/>
    </source>
</evidence>
<evidence type="ECO:0000256" key="7">
    <source>
        <dbReference type="ARBA" id="ARBA00023136"/>
    </source>
</evidence>
<keyword evidence="5" id="KW-0448">Lipopolysaccharide biosynthesis</keyword>
<reference evidence="9 10" key="1">
    <citation type="journal article" date="2016" name="Nat. Commun.">
        <title>Thousands of microbial genomes shed light on interconnected biogeochemical processes in an aquifer system.</title>
        <authorList>
            <person name="Anantharaman K."/>
            <person name="Brown C.T."/>
            <person name="Hug L.A."/>
            <person name="Sharon I."/>
            <person name="Castelle C.J."/>
            <person name="Probst A.J."/>
            <person name="Thomas B.C."/>
            <person name="Singh A."/>
            <person name="Wilkins M.J."/>
            <person name="Karaoz U."/>
            <person name="Brodie E.L."/>
            <person name="Williams K.H."/>
            <person name="Hubbard S.S."/>
            <person name="Banfield J.F."/>
        </authorList>
    </citation>
    <scope>NUCLEOTIDE SEQUENCE [LARGE SCALE GENOMIC DNA]</scope>
</reference>
<accession>A0A1G1VUZ6</accession>
<dbReference type="PANTHER" id="PTHR48090">
    <property type="entry name" value="UNDECAPRENYL-PHOSPHATE 4-DEOXY-4-FORMAMIDO-L-ARABINOSE TRANSFERASE-RELATED"/>
    <property type="match status" value="1"/>
</dbReference>
<evidence type="ECO:0000313" key="9">
    <source>
        <dbReference type="EMBL" id="OGY19202.1"/>
    </source>
</evidence>
<keyword evidence="2" id="KW-0328">Glycosyltransferase</keyword>
<comment type="caution">
    <text evidence="9">The sequence shown here is derived from an EMBL/GenBank/DDBJ whole genome shotgun (WGS) entry which is preliminary data.</text>
</comment>
<dbReference type="Pfam" id="PF00535">
    <property type="entry name" value="Glycos_transf_2"/>
    <property type="match status" value="1"/>
</dbReference>
<keyword evidence="7" id="KW-0472">Membrane</keyword>
<feature type="domain" description="Glycosyltransferase 2-like" evidence="8">
    <location>
        <begin position="8"/>
        <end position="164"/>
    </location>
</feature>
<dbReference type="GO" id="GO:0099621">
    <property type="term" value="F:undecaprenyl-phosphate 4-deoxy-4-formamido-L-arabinose transferase activity"/>
    <property type="evidence" value="ECO:0007669"/>
    <property type="project" value="TreeGrafter"/>
</dbReference>
<dbReference type="InterPro" id="IPR029044">
    <property type="entry name" value="Nucleotide-diphossugar_trans"/>
</dbReference>
<evidence type="ECO:0000256" key="6">
    <source>
        <dbReference type="ARBA" id="ARBA00022989"/>
    </source>
</evidence>
<protein>
    <recommendedName>
        <fullName evidence="8">Glycosyltransferase 2-like domain-containing protein</fullName>
    </recommendedName>
</protein>
<keyword evidence="4" id="KW-0812">Transmembrane</keyword>
<dbReference type="GO" id="GO:0009103">
    <property type="term" value="P:lipopolysaccharide biosynthetic process"/>
    <property type="evidence" value="ECO:0007669"/>
    <property type="project" value="UniProtKB-KW"/>
</dbReference>
<evidence type="ECO:0000256" key="2">
    <source>
        <dbReference type="ARBA" id="ARBA00022676"/>
    </source>
</evidence>
<dbReference type="EMBL" id="MHCH01000002">
    <property type="protein sequence ID" value="OGY19202.1"/>
    <property type="molecule type" value="Genomic_DNA"/>
</dbReference>
<keyword evidence="3" id="KW-0808">Transferase</keyword>
<dbReference type="PANTHER" id="PTHR48090:SF3">
    <property type="entry name" value="UNDECAPRENYL-PHOSPHATE 4-DEOXY-4-FORMAMIDO-L-ARABINOSE TRANSFERASE"/>
    <property type="match status" value="1"/>
</dbReference>
<name>A0A1G1VUZ6_9BACT</name>
<evidence type="ECO:0000256" key="5">
    <source>
        <dbReference type="ARBA" id="ARBA00022985"/>
    </source>
</evidence>
<dbReference type="InterPro" id="IPR001173">
    <property type="entry name" value="Glyco_trans_2-like"/>
</dbReference>